<evidence type="ECO:0000313" key="2">
    <source>
        <dbReference type="EMBL" id="KJL44519.1"/>
    </source>
</evidence>
<comment type="caution">
    <text evidence="2">The sequence shown here is derived from an EMBL/GenBank/DDBJ whole genome shotgun (WGS) entry which is preliminary data.</text>
</comment>
<gene>
    <name evidence="2" type="ORF">RS81_00513</name>
</gene>
<dbReference type="STRING" id="92835.RS81_00513"/>
<evidence type="ECO:0000256" key="1">
    <source>
        <dbReference type="SAM" id="Phobius"/>
    </source>
</evidence>
<reference evidence="2 3" key="1">
    <citation type="submission" date="2015-02" db="EMBL/GenBank/DDBJ databases">
        <title>Draft genome sequences of ten Microbacterium spp. with emphasis on heavy metal contaminated environments.</title>
        <authorList>
            <person name="Corretto E."/>
        </authorList>
    </citation>
    <scope>NUCLEOTIDE SEQUENCE [LARGE SCALE GENOMIC DNA]</scope>
    <source>
        <strain evidence="2 3">DSM 12510</strain>
    </source>
</reference>
<organism evidence="2 3">
    <name type="scientific">Microbacterium terrae</name>
    <dbReference type="NCBI Taxonomy" id="69369"/>
    <lineage>
        <taxon>Bacteria</taxon>
        <taxon>Bacillati</taxon>
        <taxon>Actinomycetota</taxon>
        <taxon>Actinomycetes</taxon>
        <taxon>Micrococcales</taxon>
        <taxon>Microbacteriaceae</taxon>
        <taxon>Microbacterium</taxon>
    </lineage>
</organism>
<name>A0A0M2HJK9_9MICO</name>
<dbReference type="RefSeq" id="WP_045274513.1">
    <property type="nucleotide sequence ID" value="NZ_BAAAUP010000002.1"/>
</dbReference>
<sequence length="59" mass="6325">MSAGTTNLTFTDRVFMTAMGVAEAGALVVTGIVMTGIVIASQIVRVVQLSAERRRFRHS</sequence>
<keyword evidence="1" id="KW-0472">Membrane</keyword>
<keyword evidence="3" id="KW-1185">Reference proteome</keyword>
<keyword evidence="1" id="KW-0812">Transmembrane</keyword>
<protein>
    <submittedName>
        <fullName evidence="2">Uncharacterized protein</fullName>
    </submittedName>
</protein>
<dbReference type="EMBL" id="JYIZ01000031">
    <property type="protein sequence ID" value="KJL44519.1"/>
    <property type="molecule type" value="Genomic_DNA"/>
</dbReference>
<keyword evidence="1" id="KW-1133">Transmembrane helix</keyword>
<evidence type="ECO:0000313" key="3">
    <source>
        <dbReference type="Proteomes" id="UP000033956"/>
    </source>
</evidence>
<accession>A0A0M2HJK9</accession>
<feature type="transmembrane region" description="Helical" evidence="1">
    <location>
        <begin position="24"/>
        <end position="47"/>
    </location>
</feature>
<dbReference type="Proteomes" id="UP000033956">
    <property type="component" value="Unassembled WGS sequence"/>
</dbReference>
<dbReference type="AlphaFoldDB" id="A0A0M2HJK9"/>
<proteinExistence type="predicted"/>
<dbReference type="PATRIC" id="fig|92835.4.peg.527"/>